<evidence type="ECO:0000259" key="12">
    <source>
        <dbReference type="PROSITE" id="PS50929"/>
    </source>
</evidence>
<dbReference type="InterPro" id="IPR011527">
    <property type="entry name" value="ABC1_TM_dom"/>
</dbReference>
<comment type="subcellular location">
    <subcellularLocation>
        <location evidence="1">Membrane</location>
        <topology evidence="1">Multi-pass membrane protein</topology>
    </subcellularLocation>
</comment>
<dbReference type="Pfam" id="PF00005">
    <property type="entry name" value="ABC_tran"/>
    <property type="match status" value="2"/>
</dbReference>
<evidence type="ECO:0000313" key="14">
    <source>
        <dbReference type="EMBL" id="CAF4156508.1"/>
    </source>
</evidence>
<dbReference type="InterPro" id="IPR050173">
    <property type="entry name" value="ABC_transporter_C-like"/>
</dbReference>
<dbReference type="CDD" id="cd03250">
    <property type="entry name" value="ABCC_MRP_domain1"/>
    <property type="match status" value="1"/>
</dbReference>
<feature type="domain" description="ABC transporter" evidence="11">
    <location>
        <begin position="599"/>
        <end position="832"/>
    </location>
</feature>
<evidence type="ECO:0000313" key="13">
    <source>
        <dbReference type="EMBL" id="CAF1345508.1"/>
    </source>
</evidence>
<dbReference type="InterPro" id="IPR003593">
    <property type="entry name" value="AAA+_ATPase"/>
</dbReference>
<feature type="transmembrane region" description="Helical" evidence="10">
    <location>
        <begin position="284"/>
        <end position="305"/>
    </location>
</feature>
<organism evidence="14 15">
    <name type="scientific">Didymodactylos carnosus</name>
    <dbReference type="NCBI Taxonomy" id="1234261"/>
    <lineage>
        <taxon>Eukaryota</taxon>
        <taxon>Metazoa</taxon>
        <taxon>Spiralia</taxon>
        <taxon>Gnathifera</taxon>
        <taxon>Rotifera</taxon>
        <taxon>Eurotatoria</taxon>
        <taxon>Bdelloidea</taxon>
        <taxon>Philodinida</taxon>
        <taxon>Philodinidae</taxon>
        <taxon>Didymodactylos</taxon>
    </lineage>
</organism>
<protein>
    <submittedName>
        <fullName evidence="14">Uncharacterized protein</fullName>
    </submittedName>
</protein>
<dbReference type="PANTHER" id="PTHR24223:SF456">
    <property type="entry name" value="MULTIDRUG RESISTANCE-ASSOCIATED PROTEIN LETHAL(2)03659"/>
    <property type="match status" value="1"/>
</dbReference>
<dbReference type="InterPro" id="IPR017871">
    <property type="entry name" value="ABC_transporter-like_CS"/>
</dbReference>
<evidence type="ECO:0000256" key="5">
    <source>
        <dbReference type="ARBA" id="ARBA00022737"/>
    </source>
</evidence>
<dbReference type="PROSITE" id="PS00211">
    <property type="entry name" value="ABC_TRANSPORTER_1"/>
    <property type="match status" value="2"/>
</dbReference>
<name>A0A8S2RF22_9BILA</name>
<dbReference type="GO" id="GO:0005524">
    <property type="term" value="F:ATP binding"/>
    <property type="evidence" value="ECO:0007669"/>
    <property type="project" value="UniProtKB-KW"/>
</dbReference>
<dbReference type="PROSITE" id="PS50929">
    <property type="entry name" value="ABC_TM1F"/>
    <property type="match status" value="1"/>
</dbReference>
<evidence type="ECO:0000256" key="10">
    <source>
        <dbReference type="SAM" id="Phobius"/>
    </source>
</evidence>
<dbReference type="PROSITE" id="PS50893">
    <property type="entry name" value="ABC_TRANSPORTER_2"/>
    <property type="match status" value="2"/>
</dbReference>
<keyword evidence="8 10" id="KW-1133">Transmembrane helix</keyword>
<dbReference type="CDD" id="cd03244">
    <property type="entry name" value="ABCC_MRP_domain2"/>
    <property type="match status" value="1"/>
</dbReference>
<dbReference type="GO" id="GO:0140359">
    <property type="term" value="F:ABC-type transporter activity"/>
    <property type="evidence" value="ECO:0007669"/>
    <property type="project" value="InterPro"/>
</dbReference>
<evidence type="ECO:0000256" key="2">
    <source>
        <dbReference type="ARBA" id="ARBA00009726"/>
    </source>
</evidence>
<feature type="domain" description="ABC transmembrane type-1" evidence="12">
    <location>
        <begin position="334"/>
        <end position="560"/>
    </location>
</feature>
<evidence type="ECO:0000256" key="6">
    <source>
        <dbReference type="ARBA" id="ARBA00022741"/>
    </source>
</evidence>
<dbReference type="Gene3D" id="3.40.50.300">
    <property type="entry name" value="P-loop containing nucleotide triphosphate hydrolases"/>
    <property type="match status" value="2"/>
</dbReference>
<accession>A0A8S2RF22</accession>
<dbReference type="InterPro" id="IPR036640">
    <property type="entry name" value="ABC1_TM_sf"/>
</dbReference>
<sequence>AKPGDLVAVVGPVASGKSSLLQLLLKEMTITSKGTMTIDGTCSYVPQQPWIFSSSIRENILFGLPYEAVRFSEAVRASALDTDLEILPHGEWTLVGDNGVALSGGQKARVNLARALYRNSDIYLLDDPLAAVDTKVGKYIFQKCIRNTLKSKIVILVTHHVHFLQSATKILYVDHGKIVAEGKYHELIDKNEFFTNFVTEVQHQKSVETVSESNDKLKYRQLSSQLDSVADDEHDNTKVALLSSNYENLWIADTMKTHEIQEDEAKVIGGLNSKLFVKYFQAGTGYLGMIGLLCLFTLTIVLLLLSDWWLARWGKEQGIRKGLNEEISNCSSKVDQLISNMSTVEWNHRRNNNFYVYLTLNVGGFLLQAVRIILFTLSCSIAARSVHNKMFQAILYSKVHFFDTNPVGRIINRFSKDTENMDEQLPMKFLLYIRSLYAKPAQDLQRLESQARSPVYSHLSSTLDGITVVRAFHSQTQCTKQFENYLNQHTKPYWLLMTVDRWSGIRYDWMSAAFVTFLVVTSLIFHKSLQSAKITVALVYSLTLIGQFQWMIRLGVEVMLQMISVERISEYCHLPLEEEPNQKRHLEKPKPHWPHSGEISFQNLSFRYSEQSSWILDKINIQIKPSEKVGIVGRTGAGKSSIIQALFRTAELDGKILIDGIDTQTISLYDLRRRLSIIPQDPVLFDDTLRKNVDPFGEFSDVEIWNALEEVQLKLSVSSLPNGLQQQVTEGGSNFSVGERQLICLARALLRKNKILVIDEATANVDMRTDHLIQQALRKKFKNYTVLTIAHRLRTVIDNDRILVLSNGQVIDFDHPYILLSNSNSYFYEMVQQTQKSEIHHLMKQAKKYYKKKDVQQQEQQQLVFESTL</sequence>
<dbReference type="SUPFAM" id="SSF52540">
    <property type="entry name" value="P-loop containing nucleoside triphosphate hydrolases"/>
    <property type="match status" value="2"/>
</dbReference>
<dbReference type="FunFam" id="3.40.50.300:FF:000163">
    <property type="entry name" value="Multidrug resistance-associated protein member 4"/>
    <property type="match status" value="1"/>
</dbReference>
<dbReference type="Pfam" id="PF00664">
    <property type="entry name" value="ABC_membrane"/>
    <property type="match status" value="1"/>
</dbReference>
<dbReference type="SMART" id="SM00382">
    <property type="entry name" value="AAA"/>
    <property type="match status" value="2"/>
</dbReference>
<keyword evidence="6" id="KW-0547">Nucleotide-binding</keyword>
<keyword evidence="9 10" id="KW-0472">Membrane</keyword>
<dbReference type="EMBL" id="CAJNOK010022274">
    <property type="protein sequence ID" value="CAF1345508.1"/>
    <property type="molecule type" value="Genomic_DNA"/>
</dbReference>
<dbReference type="GO" id="GO:0016887">
    <property type="term" value="F:ATP hydrolysis activity"/>
    <property type="evidence" value="ECO:0007669"/>
    <property type="project" value="InterPro"/>
</dbReference>
<comment type="similarity">
    <text evidence="2">Belongs to the ABC transporter superfamily. ABCC family. Conjugate transporter (TC 3.A.1.208) subfamily.</text>
</comment>
<reference evidence="14" key="1">
    <citation type="submission" date="2021-02" db="EMBL/GenBank/DDBJ databases">
        <authorList>
            <person name="Nowell W R."/>
        </authorList>
    </citation>
    <scope>NUCLEOTIDE SEQUENCE</scope>
</reference>
<feature type="domain" description="ABC transporter" evidence="11">
    <location>
        <begin position="1"/>
        <end position="200"/>
    </location>
</feature>
<dbReference type="InterPro" id="IPR003439">
    <property type="entry name" value="ABC_transporter-like_ATP-bd"/>
</dbReference>
<evidence type="ECO:0000256" key="9">
    <source>
        <dbReference type="ARBA" id="ARBA00023136"/>
    </source>
</evidence>
<keyword evidence="7" id="KW-0067">ATP-binding</keyword>
<comment type="caution">
    <text evidence="14">The sequence shown here is derived from an EMBL/GenBank/DDBJ whole genome shotgun (WGS) entry which is preliminary data.</text>
</comment>
<keyword evidence="3" id="KW-0813">Transport</keyword>
<dbReference type="AlphaFoldDB" id="A0A8S2RF22"/>
<dbReference type="Proteomes" id="UP000682733">
    <property type="component" value="Unassembled WGS sequence"/>
</dbReference>
<feature type="non-terminal residue" evidence="14">
    <location>
        <position position="1"/>
    </location>
</feature>
<evidence type="ECO:0000256" key="8">
    <source>
        <dbReference type="ARBA" id="ARBA00022989"/>
    </source>
</evidence>
<evidence type="ECO:0000256" key="1">
    <source>
        <dbReference type="ARBA" id="ARBA00004141"/>
    </source>
</evidence>
<keyword evidence="4 10" id="KW-0812">Transmembrane</keyword>
<dbReference type="GO" id="GO:0016020">
    <property type="term" value="C:membrane"/>
    <property type="evidence" value="ECO:0007669"/>
    <property type="project" value="UniProtKB-SubCell"/>
</dbReference>
<evidence type="ECO:0000313" key="15">
    <source>
        <dbReference type="Proteomes" id="UP000682733"/>
    </source>
</evidence>
<dbReference type="Gene3D" id="1.20.1560.10">
    <property type="entry name" value="ABC transporter type 1, transmembrane domain"/>
    <property type="match status" value="2"/>
</dbReference>
<dbReference type="EMBL" id="CAJOBA010043908">
    <property type="protein sequence ID" value="CAF4156508.1"/>
    <property type="molecule type" value="Genomic_DNA"/>
</dbReference>
<evidence type="ECO:0000256" key="3">
    <source>
        <dbReference type="ARBA" id="ARBA00022448"/>
    </source>
</evidence>
<feature type="transmembrane region" description="Helical" evidence="10">
    <location>
        <begin position="354"/>
        <end position="383"/>
    </location>
</feature>
<gene>
    <name evidence="13" type="ORF">OVA965_LOCUS30546</name>
    <name evidence="14" type="ORF">TMI583_LOCUS31353</name>
</gene>
<keyword evidence="5" id="KW-0677">Repeat</keyword>
<dbReference type="SUPFAM" id="SSF90123">
    <property type="entry name" value="ABC transporter transmembrane region"/>
    <property type="match status" value="1"/>
</dbReference>
<evidence type="ECO:0000256" key="4">
    <source>
        <dbReference type="ARBA" id="ARBA00022692"/>
    </source>
</evidence>
<dbReference type="Proteomes" id="UP000677228">
    <property type="component" value="Unassembled WGS sequence"/>
</dbReference>
<evidence type="ECO:0000259" key="11">
    <source>
        <dbReference type="PROSITE" id="PS50893"/>
    </source>
</evidence>
<dbReference type="InterPro" id="IPR027417">
    <property type="entry name" value="P-loop_NTPase"/>
</dbReference>
<evidence type="ECO:0000256" key="7">
    <source>
        <dbReference type="ARBA" id="ARBA00022840"/>
    </source>
</evidence>
<dbReference type="FunFam" id="3.40.50.300:FF:000973">
    <property type="entry name" value="Multidrug resistance-associated protein 4"/>
    <property type="match status" value="1"/>
</dbReference>
<dbReference type="PANTHER" id="PTHR24223">
    <property type="entry name" value="ATP-BINDING CASSETTE SUB-FAMILY C"/>
    <property type="match status" value="1"/>
</dbReference>
<proteinExistence type="inferred from homology"/>